<name>A0A7T5R1D3_9BACT</name>
<sequence>MHKSLIVVLIVGCAFIFPVIAQSQTLEAATNIPEPGYSTHGCILPPEIRDGYDPSMDDSPDYDYFKTYIDCVKIYKKNAKNDLKIIHEAIDRSDKEIAAAEGFLAEYPPPGKTGGPVTQK</sequence>
<reference evidence="1 2" key="1">
    <citation type="submission" date="2020-07" db="EMBL/GenBank/DDBJ databases">
        <title>Huge and variable diversity of episymbiotic CPR bacteria and DPANN archaea in groundwater ecosystems.</title>
        <authorList>
            <person name="He C.Y."/>
            <person name="Keren R."/>
            <person name="Whittaker M."/>
            <person name="Farag I.F."/>
            <person name="Doudna J."/>
            <person name="Cate J.H.D."/>
            <person name="Banfield J.F."/>
        </authorList>
    </citation>
    <scope>NUCLEOTIDE SEQUENCE [LARGE SCALE GENOMIC DNA]</scope>
    <source>
        <strain evidence="1">NC_groundwater_70_Ag_B-0.1um_54_66</strain>
    </source>
</reference>
<protein>
    <submittedName>
        <fullName evidence="1">Uncharacterized protein</fullName>
    </submittedName>
</protein>
<dbReference type="EMBL" id="CP066681">
    <property type="protein sequence ID" value="QQG35753.1"/>
    <property type="molecule type" value="Genomic_DNA"/>
</dbReference>
<dbReference type="AlphaFoldDB" id="A0A7T5R1D3"/>
<evidence type="ECO:0000313" key="1">
    <source>
        <dbReference type="EMBL" id="QQG35753.1"/>
    </source>
</evidence>
<evidence type="ECO:0000313" key="2">
    <source>
        <dbReference type="Proteomes" id="UP000595362"/>
    </source>
</evidence>
<gene>
    <name evidence="1" type="ORF">HYS17_09615</name>
</gene>
<proteinExistence type="predicted"/>
<organism evidence="1 2">
    <name type="scientific">Micavibrio aeruginosavorus</name>
    <dbReference type="NCBI Taxonomy" id="349221"/>
    <lineage>
        <taxon>Bacteria</taxon>
        <taxon>Pseudomonadati</taxon>
        <taxon>Bdellovibrionota</taxon>
        <taxon>Bdellovibrionia</taxon>
        <taxon>Bdellovibrionales</taxon>
        <taxon>Pseudobdellovibrionaceae</taxon>
        <taxon>Micavibrio</taxon>
    </lineage>
</organism>
<accession>A0A7T5R1D3</accession>
<dbReference type="Proteomes" id="UP000595362">
    <property type="component" value="Chromosome"/>
</dbReference>